<proteinExistence type="predicted"/>
<dbReference type="Gene3D" id="1.25.40.10">
    <property type="entry name" value="Tetratricopeptide repeat domain"/>
    <property type="match status" value="1"/>
</dbReference>
<dbReference type="Proteomes" id="UP000826722">
    <property type="component" value="Chromosome"/>
</dbReference>
<dbReference type="AlphaFoldDB" id="A0A8D5FZ64"/>
<name>A0A8D5FZ64_9PROT</name>
<sequence>MGSRIKQKNIVLALLLAIGITGSAYEAYQLRKIEGINHALQQGQLISGDAYPMQQKFTAAYQLGLHEDFKHAVQTYSQLLETGLSQSDQAKIQFNIGNNLFQSGLNRRINDDGTLKDEARYDFSQAKVAYQQALRLNPDSRLAKFNLSLLLSLLPENMVNAKKEQSGMELSNIPVGLP</sequence>
<dbReference type="InterPro" id="IPR011990">
    <property type="entry name" value="TPR-like_helical_dom_sf"/>
</dbReference>
<dbReference type="KEGG" id="mpau:ZMTM_06840"/>
<keyword evidence="2" id="KW-1185">Reference proteome</keyword>
<evidence type="ECO:0000313" key="1">
    <source>
        <dbReference type="EMBL" id="BCM24425.1"/>
    </source>
</evidence>
<dbReference type="EMBL" id="AP024110">
    <property type="protein sequence ID" value="BCM24425.1"/>
    <property type="molecule type" value="Genomic_DNA"/>
</dbReference>
<evidence type="ECO:0008006" key="3">
    <source>
        <dbReference type="Google" id="ProtNLM"/>
    </source>
</evidence>
<organism evidence="1 2">
    <name type="scientific">Methyloradius palustris</name>
    <dbReference type="NCBI Taxonomy" id="2778876"/>
    <lineage>
        <taxon>Bacteria</taxon>
        <taxon>Pseudomonadati</taxon>
        <taxon>Pseudomonadota</taxon>
        <taxon>Betaproteobacteria</taxon>
        <taxon>Nitrosomonadales</taxon>
        <taxon>Methylophilaceae</taxon>
        <taxon>Methyloradius</taxon>
    </lineage>
</organism>
<protein>
    <recommendedName>
        <fullName evidence="3">MxaK protein</fullName>
    </recommendedName>
</protein>
<reference evidence="1" key="1">
    <citation type="journal article" date="2021" name="Arch. Microbiol.">
        <title>Methyloradius palustris gen. nov., sp. nov., a methanol-oxidizing bacterium isolated from snow.</title>
        <authorList>
            <person name="Miyadera T."/>
            <person name="Kojima H."/>
            <person name="Fukui M."/>
        </authorList>
    </citation>
    <scope>NUCLEOTIDE SEQUENCE</scope>
    <source>
        <strain evidence="1">Zm11</strain>
    </source>
</reference>
<gene>
    <name evidence="1" type="ORF">ZMTM_06840</name>
</gene>
<dbReference type="SUPFAM" id="SSF48452">
    <property type="entry name" value="TPR-like"/>
    <property type="match status" value="1"/>
</dbReference>
<dbReference type="RefSeq" id="WP_221764958.1">
    <property type="nucleotide sequence ID" value="NZ_AP024110.1"/>
</dbReference>
<evidence type="ECO:0000313" key="2">
    <source>
        <dbReference type="Proteomes" id="UP000826722"/>
    </source>
</evidence>
<accession>A0A8D5FZ64</accession>